<name>B5GWS5_STRCL</name>
<dbReference type="PANTHER" id="PTHR43289">
    <property type="entry name" value="MITOGEN-ACTIVATED PROTEIN KINASE KINASE KINASE 20-RELATED"/>
    <property type="match status" value="1"/>
</dbReference>
<proteinExistence type="predicted"/>
<dbReference type="Pfam" id="PF00069">
    <property type="entry name" value="Pkinase"/>
    <property type="match status" value="1"/>
</dbReference>
<keyword evidence="5 9" id="KW-0418">Kinase</keyword>
<evidence type="ECO:0000256" key="5">
    <source>
        <dbReference type="ARBA" id="ARBA00022777"/>
    </source>
</evidence>
<gene>
    <name evidence="9" type="ORF">SCLAV_5481</name>
</gene>
<dbReference type="GeneID" id="93728126"/>
<dbReference type="PROSITE" id="PS50011">
    <property type="entry name" value="PROTEIN_KINASE_DOM"/>
    <property type="match status" value="1"/>
</dbReference>
<dbReference type="KEGG" id="sclf:BB341_01135"/>
<evidence type="ECO:0000259" key="8">
    <source>
        <dbReference type="PROSITE" id="PS50011"/>
    </source>
</evidence>
<dbReference type="InterPro" id="IPR000719">
    <property type="entry name" value="Prot_kinase_dom"/>
</dbReference>
<reference evidence="9 10" key="1">
    <citation type="journal article" date="2010" name="Genome Biol. Evol.">
        <title>The sequence of a 1.8-mb bacterial linear plasmid reveals a rich evolutionary reservoir of secondary metabolic pathways.</title>
        <authorList>
            <person name="Medema M.H."/>
            <person name="Trefzer A."/>
            <person name="Kovalchuk A."/>
            <person name="van den Berg M."/>
            <person name="Mueller U."/>
            <person name="Heijne W."/>
            <person name="Wu L."/>
            <person name="Alam M.T."/>
            <person name="Ronning C.M."/>
            <person name="Nierman W.C."/>
            <person name="Bovenberg R.A.L."/>
            <person name="Breitling R."/>
            <person name="Takano E."/>
        </authorList>
    </citation>
    <scope>NUCLEOTIDE SEQUENCE [LARGE SCALE GENOMIC DNA]</scope>
    <source>
        <strain evidence="10">ATCC 27064 / DSM 738 / JCM 4710 / NBRC 13307 / NCIMB 12785 / NRRL 3585 / VKM Ac-602</strain>
    </source>
</reference>
<evidence type="ECO:0000313" key="10">
    <source>
        <dbReference type="Proteomes" id="UP000002357"/>
    </source>
</evidence>
<dbReference type="GO" id="GO:0004674">
    <property type="term" value="F:protein serine/threonine kinase activity"/>
    <property type="evidence" value="ECO:0007669"/>
    <property type="project" value="UniProtKB-KW"/>
</dbReference>
<dbReference type="EMBL" id="CM000913">
    <property type="protein sequence ID" value="EFG10548.1"/>
    <property type="molecule type" value="Genomic_DNA"/>
</dbReference>
<dbReference type="AlphaFoldDB" id="B5GWS5"/>
<dbReference type="OrthoDB" id="9762169at2"/>
<accession>B5GWS5</accession>
<dbReference type="Gene3D" id="1.10.510.10">
    <property type="entry name" value="Transferase(Phosphotransferase) domain 1"/>
    <property type="match status" value="1"/>
</dbReference>
<evidence type="ECO:0000256" key="1">
    <source>
        <dbReference type="ARBA" id="ARBA00012513"/>
    </source>
</evidence>
<feature type="region of interest" description="Disordered" evidence="7">
    <location>
        <begin position="314"/>
        <end position="339"/>
    </location>
</feature>
<keyword evidence="3 9" id="KW-0808">Transferase</keyword>
<keyword evidence="6" id="KW-0067">ATP-binding</keyword>
<dbReference type="GO" id="GO:0005524">
    <property type="term" value="F:ATP binding"/>
    <property type="evidence" value="ECO:0007669"/>
    <property type="project" value="UniProtKB-KW"/>
</dbReference>
<evidence type="ECO:0000256" key="4">
    <source>
        <dbReference type="ARBA" id="ARBA00022741"/>
    </source>
</evidence>
<feature type="domain" description="Protein kinase" evidence="8">
    <location>
        <begin position="10"/>
        <end position="286"/>
    </location>
</feature>
<dbReference type="Proteomes" id="UP000002357">
    <property type="component" value="Chromosome"/>
</dbReference>
<keyword evidence="4" id="KW-0547">Nucleotide-binding</keyword>
<dbReference type="CDD" id="cd14014">
    <property type="entry name" value="STKc_PknB_like"/>
    <property type="match status" value="1"/>
</dbReference>
<dbReference type="EC" id="2.7.11.1" evidence="1"/>
<dbReference type="eggNOG" id="COG0515">
    <property type="taxonomic scope" value="Bacteria"/>
</dbReference>
<evidence type="ECO:0000256" key="3">
    <source>
        <dbReference type="ARBA" id="ARBA00022679"/>
    </source>
</evidence>
<protein>
    <recommendedName>
        <fullName evidence="1">non-specific serine/threonine protein kinase</fullName>
        <ecNumber evidence="1">2.7.11.1</ecNumber>
    </recommendedName>
</protein>
<dbReference type="STRING" id="1901.BB341_01135"/>
<evidence type="ECO:0000313" key="9">
    <source>
        <dbReference type="EMBL" id="EFG10548.1"/>
    </source>
</evidence>
<keyword evidence="2" id="KW-0723">Serine/threonine-protein kinase</keyword>
<dbReference type="PANTHER" id="PTHR43289:SF6">
    <property type="entry name" value="SERINE_THREONINE-PROTEIN KINASE NEKL-3"/>
    <property type="match status" value="1"/>
</dbReference>
<dbReference type="SUPFAM" id="SSF56112">
    <property type="entry name" value="Protein kinase-like (PK-like)"/>
    <property type="match status" value="1"/>
</dbReference>
<dbReference type="Gene3D" id="3.30.200.20">
    <property type="entry name" value="Phosphorylase Kinase, domain 1"/>
    <property type="match status" value="1"/>
</dbReference>
<evidence type="ECO:0000256" key="2">
    <source>
        <dbReference type="ARBA" id="ARBA00022527"/>
    </source>
</evidence>
<dbReference type="InterPro" id="IPR011009">
    <property type="entry name" value="Kinase-like_dom_sf"/>
</dbReference>
<dbReference type="RefSeq" id="WP_003956330.1">
    <property type="nucleotide sequence ID" value="NZ_CM000913.1"/>
</dbReference>
<evidence type="ECO:0000256" key="7">
    <source>
        <dbReference type="SAM" id="MobiDB-lite"/>
    </source>
</evidence>
<organism evidence="9 10">
    <name type="scientific">Streptomyces clavuligerus</name>
    <dbReference type="NCBI Taxonomy" id="1901"/>
    <lineage>
        <taxon>Bacteria</taxon>
        <taxon>Bacillati</taxon>
        <taxon>Actinomycetota</taxon>
        <taxon>Actinomycetes</taxon>
        <taxon>Kitasatosporales</taxon>
        <taxon>Streptomycetaceae</taxon>
        <taxon>Streptomyces</taxon>
    </lineage>
</organism>
<sequence>MTEQLVLDGRYRLEHFFKGGFGLLWKAYDTDEGRWVAVKVLRESAELVERHDTADEKSLEAELIARFRRECDILRGIKHPAIPAWVNQGFHEGRPYLVMEWVEGVTLRDLLERYGALKPSVVASVVVQVADALACAHRHGFIHRDLNPKNVMITKEGVVHLIDFGIALPMDPRATRYTGYGMLSPNTPGYTSPEQHRGGFVRPASDIYSLGCVAFELHTGLWPFHADAEGDLAYHHMSDRPAPPVALHAPALPAELALAVDRMLIKPIEGRLSGAEDVLAAYRPFLPAEGDPEPSPRMTHDPTLPFRVPGRAAAVRPVRQREPMRSRAVRRNGPRLQTADAEAALRAARRELTEGQGPGPHCRALERMRQDAVRAWGVRKELTAQILLTCADARLCGAESSADTDRAFALYQELVTDLDEHAAPGIREVFLSARVGAAHCRWGLGAGPDAAFDGWAAVAAETAGLAEPPADTVRRCHELGEVFIEARVRVARARALLARLPGADG</sequence>
<evidence type="ECO:0000256" key="6">
    <source>
        <dbReference type="ARBA" id="ARBA00022840"/>
    </source>
</evidence>
<keyword evidence="10" id="KW-1185">Reference proteome</keyword>